<dbReference type="Gene3D" id="3.30.465.10">
    <property type="match status" value="1"/>
</dbReference>
<dbReference type="InterPro" id="IPR016166">
    <property type="entry name" value="FAD-bd_PCMH"/>
</dbReference>
<dbReference type="InterPro" id="IPR036683">
    <property type="entry name" value="CO_DH_flav_C_dom_sf"/>
</dbReference>
<dbReference type="InterPro" id="IPR016169">
    <property type="entry name" value="FAD-bd_PCMH_sub2"/>
</dbReference>
<dbReference type="Gene3D" id="3.30.390.50">
    <property type="entry name" value="CO dehydrogenase flavoprotein, C-terminal domain"/>
    <property type="match status" value="1"/>
</dbReference>
<evidence type="ECO:0000313" key="6">
    <source>
        <dbReference type="Proteomes" id="UP001232493"/>
    </source>
</evidence>
<keyword evidence="6" id="KW-1185">Reference proteome</keyword>
<dbReference type="Pfam" id="PF03450">
    <property type="entry name" value="CO_deh_flav_C"/>
    <property type="match status" value="1"/>
</dbReference>
<keyword evidence="1" id="KW-0285">Flavoprotein</keyword>
<dbReference type="EMBL" id="CP069362">
    <property type="protein sequence ID" value="WGS66066.1"/>
    <property type="molecule type" value="Genomic_DNA"/>
</dbReference>
<keyword evidence="3" id="KW-0560">Oxidoreductase</keyword>
<dbReference type="Pfam" id="PF00941">
    <property type="entry name" value="FAD_binding_5"/>
    <property type="match status" value="1"/>
</dbReference>
<feature type="domain" description="FAD-binding PCMH-type" evidence="4">
    <location>
        <begin position="1"/>
        <end position="170"/>
    </location>
</feature>
<dbReference type="InterPro" id="IPR036318">
    <property type="entry name" value="FAD-bd_PCMH-like_sf"/>
</dbReference>
<dbReference type="InterPro" id="IPR005107">
    <property type="entry name" value="CO_DH_flav_C"/>
</dbReference>
<dbReference type="SUPFAM" id="SSF55447">
    <property type="entry name" value="CO dehydrogenase flavoprotein C-terminal domain-like"/>
    <property type="match status" value="1"/>
</dbReference>
<keyword evidence="2" id="KW-0274">FAD</keyword>
<proteinExistence type="predicted"/>
<dbReference type="PANTHER" id="PTHR42659:SF2">
    <property type="entry name" value="XANTHINE DEHYDROGENASE SUBUNIT C-RELATED"/>
    <property type="match status" value="1"/>
</dbReference>
<gene>
    <name evidence="5" type="ORF">JRV97_02880</name>
</gene>
<reference evidence="5 6" key="1">
    <citation type="submission" date="2021-02" db="EMBL/GenBank/DDBJ databases">
        <title>Characterization of Marinitoga sp. nov. str. BP5-C20A.</title>
        <authorList>
            <person name="Erauso G."/>
            <person name="Postec A."/>
        </authorList>
    </citation>
    <scope>NUCLEOTIDE SEQUENCE [LARGE SCALE GENOMIC DNA]</scope>
    <source>
        <strain evidence="5 6">BP5-C20A</strain>
    </source>
</reference>
<dbReference type="InterPro" id="IPR002346">
    <property type="entry name" value="Mopterin_DH_FAD-bd"/>
</dbReference>
<dbReference type="SMART" id="SM01092">
    <property type="entry name" value="CO_deh_flav_C"/>
    <property type="match status" value="1"/>
</dbReference>
<dbReference type="Proteomes" id="UP001232493">
    <property type="component" value="Chromosome"/>
</dbReference>
<evidence type="ECO:0000259" key="4">
    <source>
        <dbReference type="PROSITE" id="PS51387"/>
    </source>
</evidence>
<evidence type="ECO:0000256" key="2">
    <source>
        <dbReference type="ARBA" id="ARBA00022827"/>
    </source>
</evidence>
<evidence type="ECO:0000256" key="3">
    <source>
        <dbReference type="ARBA" id="ARBA00023002"/>
    </source>
</evidence>
<organism evidence="5 6">
    <name type="scientific">Marinitoga aeolica</name>
    <dbReference type="NCBI Taxonomy" id="2809031"/>
    <lineage>
        <taxon>Bacteria</taxon>
        <taxon>Thermotogati</taxon>
        <taxon>Thermotogota</taxon>
        <taxon>Thermotogae</taxon>
        <taxon>Petrotogales</taxon>
        <taxon>Petrotogaceae</taxon>
        <taxon>Marinitoga</taxon>
    </lineage>
</organism>
<accession>A0ABY8PTV9</accession>
<dbReference type="InterPro" id="IPR016167">
    <property type="entry name" value="FAD-bd_PCMH_sub1"/>
</dbReference>
<name>A0ABY8PTV9_9BACT</name>
<dbReference type="PANTHER" id="PTHR42659">
    <property type="entry name" value="XANTHINE DEHYDROGENASE SUBUNIT C-RELATED"/>
    <property type="match status" value="1"/>
</dbReference>
<dbReference type="Gene3D" id="3.30.43.10">
    <property type="entry name" value="Uridine Diphospho-n-acetylenolpyruvylglucosamine Reductase, domain 2"/>
    <property type="match status" value="1"/>
</dbReference>
<evidence type="ECO:0000256" key="1">
    <source>
        <dbReference type="ARBA" id="ARBA00022630"/>
    </source>
</evidence>
<dbReference type="InterPro" id="IPR051312">
    <property type="entry name" value="Diverse_Substr_Oxidored"/>
</dbReference>
<dbReference type="SUPFAM" id="SSF56176">
    <property type="entry name" value="FAD-binding/transporter-associated domain-like"/>
    <property type="match status" value="1"/>
</dbReference>
<protein>
    <submittedName>
        <fullName evidence="5">Xanthine dehydrogenase family protein subunit M</fullName>
    </submittedName>
</protein>
<sequence length="279" mass="31870">MMKFKYFKPHTIDEISELKSKYDAKLLSGGTDLMVKMRAKVCKPEIIIDTKGLEKKEIEFKDGKVVIPINTTYSDLTENKEFIKKYPMIVEIINKIGSPQIRNRATPIGNIANASPAGDFLLAAYLFRGYAEIKPSNKKIKISKLVTGPGKIALKPEEFINSIELRDRSEYKYYYEKVGKRNAMNISVISIGVLLKLDNGIIDDIKIAYGSVGPTVMRFKDVEKEMIGKSFSKETFERFGEIYMKNINPITDVRATAEYRKKMVKNLLVKAYYNFNREG</sequence>
<evidence type="ECO:0000313" key="5">
    <source>
        <dbReference type="EMBL" id="WGS66066.1"/>
    </source>
</evidence>
<dbReference type="PROSITE" id="PS51387">
    <property type="entry name" value="FAD_PCMH"/>
    <property type="match status" value="1"/>
</dbReference>